<feature type="compositionally biased region" description="Basic and acidic residues" evidence="1">
    <location>
        <begin position="492"/>
        <end position="510"/>
    </location>
</feature>
<dbReference type="PaxDb" id="55529-EKX37962"/>
<reference evidence="5" key="2">
    <citation type="submission" date="2012-11" db="EMBL/GenBank/DDBJ databases">
        <authorList>
            <person name="Kuo A."/>
            <person name="Curtis B.A."/>
            <person name="Tanifuji G."/>
            <person name="Burki F."/>
            <person name="Gruber A."/>
            <person name="Irimia M."/>
            <person name="Maruyama S."/>
            <person name="Arias M.C."/>
            <person name="Ball S.G."/>
            <person name="Gile G.H."/>
            <person name="Hirakawa Y."/>
            <person name="Hopkins J.F."/>
            <person name="Rensing S.A."/>
            <person name="Schmutz J."/>
            <person name="Symeonidi A."/>
            <person name="Elias M."/>
            <person name="Eveleigh R.J."/>
            <person name="Herman E.K."/>
            <person name="Klute M.J."/>
            <person name="Nakayama T."/>
            <person name="Obornik M."/>
            <person name="Reyes-Prieto A."/>
            <person name="Armbrust E.V."/>
            <person name="Aves S.J."/>
            <person name="Beiko R.G."/>
            <person name="Coutinho P."/>
            <person name="Dacks J.B."/>
            <person name="Durnford D.G."/>
            <person name="Fast N.M."/>
            <person name="Green B.R."/>
            <person name="Grisdale C."/>
            <person name="Hempe F."/>
            <person name="Henrissat B."/>
            <person name="Hoppner M.P."/>
            <person name="Ishida K.-I."/>
            <person name="Kim E."/>
            <person name="Koreny L."/>
            <person name="Kroth P.G."/>
            <person name="Liu Y."/>
            <person name="Malik S.-B."/>
            <person name="Maier U.G."/>
            <person name="McRose D."/>
            <person name="Mock T."/>
            <person name="Neilson J.A."/>
            <person name="Onodera N.T."/>
            <person name="Poole A.M."/>
            <person name="Pritham E.J."/>
            <person name="Richards T.A."/>
            <person name="Rocap G."/>
            <person name="Roy S.W."/>
            <person name="Sarai C."/>
            <person name="Schaack S."/>
            <person name="Shirato S."/>
            <person name="Slamovits C.H."/>
            <person name="Spencer D.F."/>
            <person name="Suzuki S."/>
            <person name="Worden A.Z."/>
            <person name="Zauner S."/>
            <person name="Barry K."/>
            <person name="Bell C."/>
            <person name="Bharti A.K."/>
            <person name="Crow J.A."/>
            <person name="Grimwood J."/>
            <person name="Kramer R."/>
            <person name="Lindquist E."/>
            <person name="Lucas S."/>
            <person name="Salamov A."/>
            <person name="McFadden G.I."/>
            <person name="Lane C.E."/>
            <person name="Keeling P.J."/>
            <person name="Gray M.W."/>
            <person name="Grigoriev I.V."/>
            <person name="Archibald J.M."/>
        </authorList>
    </citation>
    <scope>NUCLEOTIDE SEQUENCE</scope>
    <source>
        <strain evidence="5">CCMP2712</strain>
    </source>
</reference>
<evidence type="ECO:0000313" key="3">
    <source>
        <dbReference type="EMBL" id="EKX37962.1"/>
    </source>
</evidence>
<feature type="region of interest" description="Disordered" evidence="1">
    <location>
        <begin position="335"/>
        <end position="394"/>
    </location>
</feature>
<evidence type="ECO:0000313" key="5">
    <source>
        <dbReference type="Proteomes" id="UP000011087"/>
    </source>
</evidence>
<accession>L1IPG1</accession>
<organism evidence="3">
    <name type="scientific">Guillardia theta (strain CCMP2712)</name>
    <name type="common">Cryptophyte</name>
    <dbReference type="NCBI Taxonomy" id="905079"/>
    <lineage>
        <taxon>Eukaryota</taxon>
        <taxon>Cryptophyceae</taxon>
        <taxon>Pyrenomonadales</taxon>
        <taxon>Geminigeraceae</taxon>
        <taxon>Guillardia</taxon>
    </lineage>
</organism>
<protein>
    <submittedName>
        <fullName evidence="3 4">Uncharacterized protein</fullName>
    </submittedName>
</protein>
<dbReference type="GeneID" id="17294701"/>
<evidence type="ECO:0000313" key="4">
    <source>
        <dbReference type="EnsemblProtists" id="EKX37962"/>
    </source>
</evidence>
<proteinExistence type="predicted"/>
<feature type="signal peptide" evidence="2">
    <location>
        <begin position="1"/>
        <end position="19"/>
    </location>
</feature>
<name>L1IPG1_GUITC</name>
<dbReference type="EMBL" id="JH993053">
    <property type="protein sequence ID" value="EKX37962.1"/>
    <property type="molecule type" value="Genomic_DNA"/>
</dbReference>
<feature type="chain" id="PRO_5008770318" evidence="2">
    <location>
        <begin position="20"/>
        <end position="510"/>
    </location>
</feature>
<gene>
    <name evidence="3" type="ORF">GUITHDRAFT_165350</name>
</gene>
<evidence type="ECO:0000256" key="2">
    <source>
        <dbReference type="SAM" id="SignalP"/>
    </source>
</evidence>
<keyword evidence="5" id="KW-1185">Reference proteome</keyword>
<dbReference type="HOGENOM" id="CLU_041070_0_0_1"/>
<reference evidence="3 5" key="1">
    <citation type="journal article" date="2012" name="Nature">
        <title>Algal genomes reveal evolutionary mosaicism and the fate of nucleomorphs.</title>
        <authorList>
            <consortium name="DOE Joint Genome Institute"/>
            <person name="Curtis B.A."/>
            <person name="Tanifuji G."/>
            <person name="Burki F."/>
            <person name="Gruber A."/>
            <person name="Irimia M."/>
            <person name="Maruyama S."/>
            <person name="Arias M.C."/>
            <person name="Ball S.G."/>
            <person name="Gile G.H."/>
            <person name="Hirakawa Y."/>
            <person name="Hopkins J.F."/>
            <person name="Kuo A."/>
            <person name="Rensing S.A."/>
            <person name="Schmutz J."/>
            <person name="Symeonidi A."/>
            <person name="Elias M."/>
            <person name="Eveleigh R.J."/>
            <person name="Herman E.K."/>
            <person name="Klute M.J."/>
            <person name="Nakayama T."/>
            <person name="Obornik M."/>
            <person name="Reyes-Prieto A."/>
            <person name="Armbrust E.V."/>
            <person name="Aves S.J."/>
            <person name="Beiko R.G."/>
            <person name="Coutinho P."/>
            <person name="Dacks J.B."/>
            <person name="Durnford D.G."/>
            <person name="Fast N.M."/>
            <person name="Green B.R."/>
            <person name="Grisdale C.J."/>
            <person name="Hempel F."/>
            <person name="Henrissat B."/>
            <person name="Hoppner M.P."/>
            <person name="Ishida K."/>
            <person name="Kim E."/>
            <person name="Koreny L."/>
            <person name="Kroth P.G."/>
            <person name="Liu Y."/>
            <person name="Malik S.B."/>
            <person name="Maier U.G."/>
            <person name="McRose D."/>
            <person name="Mock T."/>
            <person name="Neilson J.A."/>
            <person name="Onodera N.T."/>
            <person name="Poole A.M."/>
            <person name="Pritham E.J."/>
            <person name="Richards T.A."/>
            <person name="Rocap G."/>
            <person name="Roy S.W."/>
            <person name="Sarai C."/>
            <person name="Schaack S."/>
            <person name="Shirato S."/>
            <person name="Slamovits C.H."/>
            <person name="Spencer D.F."/>
            <person name="Suzuki S."/>
            <person name="Worden A.Z."/>
            <person name="Zauner S."/>
            <person name="Barry K."/>
            <person name="Bell C."/>
            <person name="Bharti A.K."/>
            <person name="Crow J.A."/>
            <person name="Grimwood J."/>
            <person name="Kramer R."/>
            <person name="Lindquist E."/>
            <person name="Lucas S."/>
            <person name="Salamov A."/>
            <person name="McFadden G.I."/>
            <person name="Lane C.E."/>
            <person name="Keeling P.J."/>
            <person name="Gray M.W."/>
            <person name="Grigoriev I.V."/>
            <person name="Archibald J.M."/>
        </authorList>
    </citation>
    <scope>NUCLEOTIDE SEQUENCE</scope>
    <source>
        <strain evidence="3 5">CCMP2712</strain>
    </source>
</reference>
<feature type="region of interest" description="Disordered" evidence="1">
    <location>
        <begin position="487"/>
        <end position="510"/>
    </location>
</feature>
<dbReference type="AlphaFoldDB" id="L1IPG1"/>
<dbReference type="RefSeq" id="XP_005824942.1">
    <property type="nucleotide sequence ID" value="XM_005824885.1"/>
</dbReference>
<evidence type="ECO:0000256" key="1">
    <source>
        <dbReference type="SAM" id="MobiDB-lite"/>
    </source>
</evidence>
<keyword evidence="2" id="KW-0732">Signal</keyword>
<dbReference type="KEGG" id="gtt:GUITHDRAFT_165350"/>
<dbReference type="Proteomes" id="UP000011087">
    <property type="component" value="Unassembled WGS sequence"/>
</dbReference>
<reference evidence="4" key="3">
    <citation type="submission" date="2015-06" db="UniProtKB">
        <authorList>
            <consortium name="EnsemblProtists"/>
        </authorList>
    </citation>
    <scope>IDENTIFICATION</scope>
</reference>
<dbReference type="EnsemblProtists" id="EKX37962">
    <property type="protein sequence ID" value="EKX37962"/>
    <property type="gene ID" value="GUITHDRAFT_165350"/>
</dbReference>
<sequence>MHTAALLALLLCSLPSSHCSSPFTFVKAEGQNICAGVILGCSSQEAACSTAAYGPCTAASPGPSAYVTLTPMTLGWIYDLNTYSTDSNNLIQITGLPNINNGFLQWSASEAVGSSTYAYMMAGALVGNDVTSAGYIGTMNAIMTSGTINTKTIPLSFNSVTDIPADHSTKLKVDMCITTTSNKQCSGDDVSFSSGDIAFMTYGGTMGSNYMSDPDAKHLLVRYKVTVVDSDQTAAGMTFNSQSKNLTGMHNVEVNDITFTLGGKLISLQLNKAFNSATMTIAGTTVSLANYSTGTVQLRVNPVPGDKASAYFDIIFPSAYFQTANQVAFYGSGGPGTRRSGNTAYPRWVVGAPTDPQPGGGNNGQQSGAPAPPTSTPKASGGSNTLSSGAAGVGRGGAQALSAVTLIMMFDDTVDEDNEAESVFKYEPGFYHKKKNEEMSIRQHEIGAPITPEAQEWMKRKACQCPEYAARLEVRKLAKKSLEADNWAGELMKGKQESGGREGRERREGG</sequence>